<keyword evidence="2" id="KW-1185">Reference proteome</keyword>
<proteinExistence type="predicted"/>
<accession>A0ACC2BT94</accession>
<comment type="caution">
    <text evidence="1">The sequence shown here is derived from an EMBL/GenBank/DDBJ whole genome shotgun (WGS) entry which is preliminary data.</text>
</comment>
<evidence type="ECO:0000313" key="2">
    <source>
        <dbReference type="Proteomes" id="UP001162992"/>
    </source>
</evidence>
<evidence type="ECO:0000313" key="1">
    <source>
        <dbReference type="EMBL" id="KAJ7532983.1"/>
    </source>
</evidence>
<protein>
    <submittedName>
        <fullName evidence="1">Uncharacterized protein</fullName>
    </submittedName>
</protein>
<name>A0ACC2BT94_DIPCM</name>
<gene>
    <name evidence="1" type="ORF">O6H91_13G028100</name>
</gene>
<reference evidence="2" key="1">
    <citation type="journal article" date="2024" name="Proc. Natl. Acad. Sci. U.S.A.">
        <title>Extraordinary preservation of gene collinearity over three hundred million years revealed in homosporous lycophytes.</title>
        <authorList>
            <person name="Li C."/>
            <person name="Wickell D."/>
            <person name="Kuo L.Y."/>
            <person name="Chen X."/>
            <person name="Nie B."/>
            <person name="Liao X."/>
            <person name="Peng D."/>
            <person name="Ji J."/>
            <person name="Jenkins J."/>
            <person name="Williams M."/>
            <person name="Shu S."/>
            <person name="Plott C."/>
            <person name="Barry K."/>
            <person name="Rajasekar S."/>
            <person name="Grimwood J."/>
            <person name="Han X."/>
            <person name="Sun S."/>
            <person name="Hou Z."/>
            <person name="He W."/>
            <person name="Dai G."/>
            <person name="Sun C."/>
            <person name="Schmutz J."/>
            <person name="Leebens-Mack J.H."/>
            <person name="Li F.W."/>
            <person name="Wang L."/>
        </authorList>
    </citation>
    <scope>NUCLEOTIDE SEQUENCE [LARGE SCALE GENOMIC DNA]</scope>
    <source>
        <strain evidence="2">cv. PW_Plant_1</strain>
    </source>
</reference>
<dbReference type="EMBL" id="CM055104">
    <property type="protein sequence ID" value="KAJ7532983.1"/>
    <property type="molecule type" value="Genomic_DNA"/>
</dbReference>
<sequence length="272" mass="30937">MGSFLNHEEVVAAEEFLREANDLSRFDCFLFDLDDTLYPRNSGLQDACRQNIEEFMVEKLGVDESVVGDLCNHLYKSHGTTMAGLQATGFEFDFDEFHNYVHGRLPYERLHPDHKLRDLLLSLPQKKIIFTNADKLHALRVLSKLELQDCFEDIISFETIMEHPGFELSIIQSESECRTNHLPQVICKPSLEAMRRAIDIAKVDPCRTLFFDDSVHNIVAGKNAGLHTVLVGSTTRYAGADYAIHSIHEVIESVGGMVEEDYAKYRQEILAN</sequence>
<organism evidence="1 2">
    <name type="scientific">Diphasiastrum complanatum</name>
    <name type="common">Issler's clubmoss</name>
    <name type="synonym">Lycopodium complanatum</name>
    <dbReference type="NCBI Taxonomy" id="34168"/>
    <lineage>
        <taxon>Eukaryota</taxon>
        <taxon>Viridiplantae</taxon>
        <taxon>Streptophyta</taxon>
        <taxon>Embryophyta</taxon>
        <taxon>Tracheophyta</taxon>
        <taxon>Lycopodiopsida</taxon>
        <taxon>Lycopodiales</taxon>
        <taxon>Lycopodiaceae</taxon>
        <taxon>Lycopodioideae</taxon>
        <taxon>Diphasiastrum</taxon>
    </lineage>
</organism>
<dbReference type="Proteomes" id="UP001162992">
    <property type="component" value="Chromosome 13"/>
</dbReference>